<dbReference type="PANTHER" id="PTHR10404">
    <property type="entry name" value="N-ACETYLATED-ALPHA-LINKED ACIDIC DIPEPTIDASE"/>
    <property type="match status" value="1"/>
</dbReference>
<gene>
    <name evidence="2" type="primary">AMP1_5</name>
    <name evidence="2" type="ORF">CK203_117520</name>
</gene>
<dbReference type="SUPFAM" id="SSF52025">
    <property type="entry name" value="PA domain"/>
    <property type="match status" value="1"/>
</dbReference>
<dbReference type="AlphaFoldDB" id="A0A438CPZ5"/>
<organism evidence="2 3">
    <name type="scientific">Vitis vinifera</name>
    <name type="common">Grape</name>
    <dbReference type="NCBI Taxonomy" id="29760"/>
    <lineage>
        <taxon>Eukaryota</taxon>
        <taxon>Viridiplantae</taxon>
        <taxon>Streptophyta</taxon>
        <taxon>Embryophyta</taxon>
        <taxon>Tracheophyta</taxon>
        <taxon>Spermatophyta</taxon>
        <taxon>Magnoliopsida</taxon>
        <taxon>eudicotyledons</taxon>
        <taxon>Gunneridae</taxon>
        <taxon>Pentapetalae</taxon>
        <taxon>rosids</taxon>
        <taxon>Vitales</taxon>
        <taxon>Vitaceae</taxon>
        <taxon>Viteae</taxon>
        <taxon>Vitis</taxon>
    </lineage>
</organism>
<dbReference type="InterPro" id="IPR039373">
    <property type="entry name" value="Peptidase_M28B"/>
</dbReference>
<keyword evidence="2" id="KW-0121">Carboxypeptidase</keyword>
<comment type="caution">
    <text evidence="2">The sequence shown here is derived from an EMBL/GenBank/DDBJ whole genome shotgun (WGS) entry which is preliminary data.</text>
</comment>
<dbReference type="PANTHER" id="PTHR10404:SF75">
    <property type="entry name" value="GLUTAMATE CARBOXYPEPTIDASE AMP1-RELATED"/>
    <property type="match status" value="1"/>
</dbReference>
<sequence length="264" mass="27310">MSQPHSSKPTSTIFSSVPSPQWTLLFLLFLCIVGFNTLHLPNSTAALSNVRNALRFRNIYLSFTTNSTVSAYLRALTLHPHLAGTHPALQTARFVHTHFADLGLRTHTGAAVGGAGWGQGGGGATVTFLLAVGGIGGVCESGEGGGLPCPEEGRGGCYGVCGGGEKAGGVKGRGGGEGSGGGGGGVLMYTKGESMSGVERGMVMKVLGDPLTPGWGGEALDLEDSQILNRFPKIPSMPISPEVAYSILRSLEGPQMPHHWRVMP</sequence>
<dbReference type="InterPro" id="IPR046450">
    <property type="entry name" value="PA_dom_sf"/>
</dbReference>
<keyword evidence="1" id="KW-0325">Glycoprotein</keyword>
<reference evidence="2 3" key="1">
    <citation type="journal article" date="2018" name="PLoS Genet.">
        <title>Population sequencing reveals clonal diversity and ancestral inbreeding in the grapevine cultivar Chardonnay.</title>
        <authorList>
            <person name="Roach M.J."/>
            <person name="Johnson D.L."/>
            <person name="Bohlmann J."/>
            <person name="van Vuuren H.J."/>
            <person name="Jones S.J."/>
            <person name="Pretorius I.S."/>
            <person name="Schmidt S.A."/>
            <person name="Borneman A.R."/>
        </authorList>
    </citation>
    <scope>NUCLEOTIDE SEQUENCE [LARGE SCALE GENOMIC DNA]</scope>
    <source>
        <strain evidence="3">cv. Chardonnay</strain>
        <tissue evidence="2">Leaf</tissue>
    </source>
</reference>
<keyword evidence="2" id="KW-0645">Protease</keyword>
<evidence type="ECO:0000313" key="3">
    <source>
        <dbReference type="Proteomes" id="UP000288805"/>
    </source>
</evidence>
<dbReference type="Gene3D" id="3.50.30.30">
    <property type="match status" value="1"/>
</dbReference>
<proteinExistence type="predicted"/>
<evidence type="ECO:0000256" key="1">
    <source>
        <dbReference type="ARBA" id="ARBA00023180"/>
    </source>
</evidence>
<accession>A0A438CPZ5</accession>
<keyword evidence="2" id="KW-0378">Hydrolase</keyword>
<dbReference type="EMBL" id="QGNW01002107">
    <property type="protein sequence ID" value="RVW25295.1"/>
    <property type="molecule type" value="Genomic_DNA"/>
</dbReference>
<name>A0A438CPZ5_VITVI</name>
<protein>
    <submittedName>
        <fullName evidence="2">Putative glutamate carboxypeptidase AMP1</fullName>
    </submittedName>
</protein>
<evidence type="ECO:0000313" key="2">
    <source>
        <dbReference type="EMBL" id="RVW25295.1"/>
    </source>
</evidence>
<dbReference type="GO" id="GO:0004180">
    <property type="term" value="F:carboxypeptidase activity"/>
    <property type="evidence" value="ECO:0007669"/>
    <property type="project" value="UniProtKB-KW"/>
</dbReference>
<dbReference type="Proteomes" id="UP000288805">
    <property type="component" value="Unassembled WGS sequence"/>
</dbReference>